<evidence type="ECO:0000256" key="3">
    <source>
        <dbReference type="SAM" id="Phobius"/>
    </source>
</evidence>
<feature type="transmembrane region" description="Helical" evidence="3">
    <location>
        <begin position="12"/>
        <end position="32"/>
    </location>
</feature>
<protein>
    <recommendedName>
        <fullName evidence="6">DUF881 domain-containing protein</fullName>
    </recommendedName>
</protein>
<keyword evidence="3" id="KW-0472">Membrane</keyword>
<keyword evidence="3" id="KW-1133">Transmembrane helix</keyword>
<evidence type="ECO:0000256" key="1">
    <source>
        <dbReference type="ARBA" id="ARBA00009108"/>
    </source>
</evidence>
<feature type="region of interest" description="Disordered" evidence="2">
    <location>
        <begin position="75"/>
        <end position="97"/>
    </location>
</feature>
<reference evidence="4 5" key="1">
    <citation type="submission" date="2020-02" db="EMBL/GenBank/DDBJ databases">
        <title>Characterization of phylogenetic diversity of novel bifidobacterial species isolated in Czech ZOOs.</title>
        <authorList>
            <person name="Lugli G.A."/>
            <person name="Vera N.B."/>
            <person name="Ventura M."/>
        </authorList>
    </citation>
    <scope>NUCLEOTIDE SEQUENCE [LARGE SCALE GENOMIC DNA]</scope>
    <source>
        <strain evidence="4 5">DSM 109960</strain>
    </source>
</reference>
<dbReference type="Gene3D" id="3.30.70.1880">
    <property type="entry name" value="Protein of unknown function DUF881"/>
    <property type="match status" value="1"/>
</dbReference>
<dbReference type="GO" id="GO:0005886">
    <property type="term" value="C:plasma membrane"/>
    <property type="evidence" value="ECO:0007669"/>
    <property type="project" value="TreeGrafter"/>
</dbReference>
<keyword evidence="3" id="KW-0812">Transmembrane</keyword>
<dbReference type="AlphaFoldDB" id="A0A7Y0EV32"/>
<dbReference type="PANTHER" id="PTHR37313:SF4">
    <property type="entry name" value="CONSERVED MEMBRANE PROTEIN-RELATED"/>
    <property type="match status" value="1"/>
</dbReference>
<name>A0A7Y0EV32_9BIFI</name>
<gene>
    <name evidence="4" type="ORF">G1C98_1703</name>
</gene>
<dbReference type="Proteomes" id="UP000529710">
    <property type="component" value="Unassembled WGS sequence"/>
</dbReference>
<dbReference type="InterPro" id="IPR010273">
    <property type="entry name" value="DUF881"/>
</dbReference>
<dbReference type="PANTHER" id="PTHR37313">
    <property type="entry name" value="UPF0749 PROTEIN RV1825"/>
    <property type="match status" value="1"/>
</dbReference>
<dbReference type="EMBL" id="JAAIIF010000018">
    <property type="protein sequence ID" value="NMM96965.1"/>
    <property type="molecule type" value="Genomic_DNA"/>
</dbReference>
<proteinExistence type="inferred from homology"/>
<organism evidence="4 5">
    <name type="scientific">Bifidobacterium erythrocebi</name>
    <dbReference type="NCBI Taxonomy" id="2675325"/>
    <lineage>
        <taxon>Bacteria</taxon>
        <taxon>Bacillati</taxon>
        <taxon>Actinomycetota</taxon>
        <taxon>Actinomycetes</taxon>
        <taxon>Bifidobacteriales</taxon>
        <taxon>Bifidobacteriaceae</taxon>
        <taxon>Bifidobacterium</taxon>
    </lineage>
</organism>
<evidence type="ECO:0000313" key="4">
    <source>
        <dbReference type="EMBL" id="NMM96965.1"/>
    </source>
</evidence>
<evidence type="ECO:0000313" key="5">
    <source>
        <dbReference type="Proteomes" id="UP000529710"/>
    </source>
</evidence>
<dbReference type="RefSeq" id="WP_169080830.1">
    <property type="nucleotide sequence ID" value="NZ_JAAIIF010000018.1"/>
</dbReference>
<feature type="region of interest" description="Disordered" evidence="2">
    <location>
        <begin position="247"/>
        <end position="271"/>
    </location>
</feature>
<comment type="similarity">
    <text evidence="1">Belongs to the UPF0749 family.</text>
</comment>
<comment type="caution">
    <text evidence="4">The sequence shown here is derived from an EMBL/GenBank/DDBJ whole genome shotgun (WGS) entry which is preliminary data.</text>
</comment>
<dbReference type="Pfam" id="PF05949">
    <property type="entry name" value="DUF881"/>
    <property type="match status" value="1"/>
</dbReference>
<accession>A0A7Y0EV32</accession>
<sequence>MSRHSTKHGVRRSMVGSVAVLVVVAITGYLFVTNLRVNRTSTVSSDTAGLVEQRVKQVNTLQKEVNTLSNDVNTMTKLSTDDNEPNNKDDGGDASTVMPAVEGPGVTVTLDDSPMWKQAVDSSGSSADIDKYVIHQQDIEAVINALWEGGAEYMQVMDQRVLFNSAVMCSGNVISLHGKKYSPPFTISAIGNPDDLTQALDASPTIRIYKQYVSAFGLGWKVDRKKNLHFDQCAKLLQPLKYAKAAGGSQESEQKESEQADAGTAKGDDDQ</sequence>
<evidence type="ECO:0000256" key="2">
    <source>
        <dbReference type="SAM" id="MobiDB-lite"/>
    </source>
</evidence>
<keyword evidence="5" id="KW-1185">Reference proteome</keyword>
<evidence type="ECO:0008006" key="6">
    <source>
        <dbReference type="Google" id="ProtNLM"/>
    </source>
</evidence>